<evidence type="ECO:0000256" key="1">
    <source>
        <dbReference type="SAM" id="Phobius"/>
    </source>
</evidence>
<sequence>MVRKRAFILAKRFIGKVNGFDKMLTIVKRRYLFLRYGLTTLSCKRVRRTRVLRFQKRRKTAGVFRSDLTSALSCTAHLSVLGVLLSVIVFVHKSSGLAQDKRCRHHLRHAGTVFAFMSL</sequence>
<dbReference type="Proteomes" id="UP001054837">
    <property type="component" value="Unassembled WGS sequence"/>
</dbReference>
<dbReference type="AlphaFoldDB" id="A0AAV4WXR0"/>
<evidence type="ECO:0000313" key="2">
    <source>
        <dbReference type="EMBL" id="GIY86594.1"/>
    </source>
</evidence>
<organism evidence="2 3">
    <name type="scientific">Caerostris darwini</name>
    <dbReference type="NCBI Taxonomy" id="1538125"/>
    <lineage>
        <taxon>Eukaryota</taxon>
        <taxon>Metazoa</taxon>
        <taxon>Ecdysozoa</taxon>
        <taxon>Arthropoda</taxon>
        <taxon>Chelicerata</taxon>
        <taxon>Arachnida</taxon>
        <taxon>Araneae</taxon>
        <taxon>Araneomorphae</taxon>
        <taxon>Entelegynae</taxon>
        <taxon>Araneoidea</taxon>
        <taxon>Araneidae</taxon>
        <taxon>Caerostris</taxon>
    </lineage>
</organism>
<name>A0AAV4WXR0_9ARAC</name>
<evidence type="ECO:0008006" key="4">
    <source>
        <dbReference type="Google" id="ProtNLM"/>
    </source>
</evidence>
<keyword evidence="1" id="KW-0812">Transmembrane</keyword>
<gene>
    <name evidence="2" type="ORF">CDAR_257881</name>
</gene>
<keyword evidence="1" id="KW-1133">Transmembrane helix</keyword>
<reference evidence="2 3" key="1">
    <citation type="submission" date="2021-06" db="EMBL/GenBank/DDBJ databases">
        <title>Caerostris darwini draft genome.</title>
        <authorList>
            <person name="Kono N."/>
            <person name="Arakawa K."/>
        </authorList>
    </citation>
    <scope>NUCLEOTIDE SEQUENCE [LARGE SCALE GENOMIC DNA]</scope>
</reference>
<proteinExistence type="predicted"/>
<keyword evidence="1" id="KW-0472">Membrane</keyword>
<dbReference type="EMBL" id="BPLQ01015232">
    <property type="protein sequence ID" value="GIY86594.1"/>
    <property type="molecule type" value="Genomic_DNA"/>
</dbReference>
<comment type="caution">
    <text evidence="2">The sequence shown here is derived from an EMBL/GenBank/DDBJ whole genome shotgun (WGS) entry which is preliminary data.</text>
</comment>
<accession>A0AAV4WXR0</accession>
<protein>
    <recommendedName>
        <fullName evidence="4">Ribosomal protein L20</fullName>
    </recommendedName>
</protein>
<feature type="transmembrane region" description="Helical" evidence="1">
    <location>
        <begin position="68"/>
        <end position="91"/>
    </location>
</feature>
<evidence type="ECO:0000313" key="3">
    <source>
        <dbReference type="Proteomes" id="UP001054837"/>
    </source>
</evidence>
<keyword evidence="3" id="KW-1185">Reference proteome</keyword>